<evidence type="ECO:0000313" key="3">
    <source>
        <dbReference type="Proteomes" id="UP000028582"/>
    </source>
</evidence>
<dbReference type="AlphaFoldDB" id="A0A080YXT0"/>
<comment type="caution">
    <text evidence="2">The sequence shown here is derived from an EMBL/GenBank/DDBJ whole genome shotgun (WGS) entry which is preliminary data.</text>
</comment>
<dbReference type="EMBL" id="ANJA01004293">
    <property type="protein sequence ID" value="ETO59191.1"/>
    <property type="molecule type" value="Genomic_DNA"/>
</dbReference>
<gene>
    <name evidence="2" type="ORF">F444_22440</name>
</gene>
<protein>
    <submittedName>
        <fullName evidence="2">Uncharacterized protein</fullName>
    </submittedName>
</protein>
<reference evidence="2 3" key="1">
    <citation type="submission" date="2013-11" db="EMBL/GenBank/DDBJ databases">
        <title>The Genome Sequence of Phytophthora parasitica P1976.</title>
        <authorList>
            <consortium name="The Broad Institute Genomics Platform"/>
            <person name="Russ C."/>
            <person name="Tyler B."/>
            <person name="Panabieres F."/>
            <person name="Shan W."/>
            <person name="Tripathy S."/>
            <person name="Grunwald N."/>
            <person name="Machado M."/>
            <person name="Johnson C.S."/>
            <person name="Walker B."/>
            <person name="Young S."/>
            <person name="Zeng Q."/>
            <person name="Gargeya S."/>
            <person name="Fitzgerald M."/>
            <person name="Haas B."/>
            <person name="Abouelleil A."/>
            <person name="Allen A.W."/>
            <person name="Alvarado L."/>
            <person name="Arachchi H.M."/>
            <person name="Berlin A.M."/>
            <person name="Chapman S.B."/>
            <person name="Gainer-Dewar J."/>
            <person name="Goldberg J."/>
            <person name="Griggs A."/>
            <person name="Gujja S."/>
            <person name="Hansen M."/>
            <person name="Howarth C."/>
            <person name="Imamovic A."/>
            <person name="Ireland A."/>
            <person name="Larimer J."/>
            <person name="McCowan C."/>
            <person name="Murphy C."/>
            <person name="Pearson M."/>
            <person name="Poon T.W."/>
            <person name="Priest M."/>
            <person name="Roberts A."/>
            <person name="Saif S."/>
            <person name="Shea T."/>
            <person name="Sisk P."/>
            <person name="Sykes S."/>
            <person name="Wortman J."/>
            <person name="Nusbaum C."/>
            <person name="Birren B."/>
        </authorList>
    </citation>
    <scope>NUCLEOTIDE SEQUENCE [LARGE SCALE GENOMIC DNA]</scope>
    <source>
        <strain evidence="2 3">P1976</strain>
    </source>
</reference>
<dbReference type="Proteomes" id="UP000028582">
    <property type="component" value="Unassembled WGS sequence"/>
</dbReference>
<feature type="coiled-coil region" evidence="1">
    <location>
        <begin position="12"/>
        <end position="39"/>
    </location>
</feature>
<sequence length="64" mass="7468">MEGEEDTTMTLLLFMGEALAKYEKEVVDAREEVFQLIIKEEWRIAMRSQHYLTVSCLDKPNESA</sequence>
<evidence type="ECO:0000313" key="2">
    <source>
        <dbReference type="EMBL" id="ETO59191.1"/>
    </source>
</evidence>
<accession>A0A080YXT0</accession>
<keyword evidence="1" id="KW-0175">Coiled coil</keyword>
<dbReference type="OrthoDB" id="142828at2759"/>
<organism evidence="2 3">
    <name type="scientific">Phytophthora nicotianae P1976</name>
    <dbReference type="NCBI Taxonomy" id="1317066"/>
    <lineage>
        <taxon>Eukaryota</taxon>
        <taxon>Sar</taxon>
        <taxon>Stramenopiles</taxon>
        <taxon>Oomycota</taxon>
        <taxon>Peronosporomycetes</taxon>
        <taxon>Peronosporales</taxon>
        <taxon>Peronosporaceae</taxon>
        <taxon>Phytophthora</taxon>
    </lineage>
</organism>
<evidence type="ECO:0000256" key="1">
    <source>
        <dbReference type="SAM" id="Coils"/>
    </source>
</evidence>
<name>A0A080YXT0_PHYNI</name>
<proteinExistence type="predicted"/>